<dbReference type="GO" id="GO:0005524">
    <property type="term" value="F:ATP binding"/>
    <property type="evidence" value="ECO:0007669"/>
    <property type="project" value="UniProtKB-UniRule"/>
</dbReference>
<dbReference type="GO" id="GO:0004140">
    <property type="term" value="F:dephospho-CoA kinase activity"/>
    <property type="evidence" value="ECO:0007669"/>
    <property type="project" value="UniProtKB-UniRule"/>
</dbReference>
<sequence length="199" mass="22194">MLKIAITGGIGAGKTAITDYLKYLDFTVIDADVISREMTGPGGCAITAICEKWGSDIANQERGLDRDLMRSIIYSNEESKREFENIVTKSVIKTVARLLKVHELRGSKVVFVAAPLLFECDMQDDYDAVWLVIADKDTRVERVSERDDLGYEIINRIIASQMSDDEKAKLSSDVIENNGSLPELKKNVDKLLNKYGLEA</sequence>
<keyword evidence="2 3" id="KW-0067">ATP-binding</keyword>
<keyword evidence="3 5" id="KW-0808">Transferase</keyword>
<keyword evidence="1 3" id="KW-0547">Nucleotide-binding</keyword>
<evidence type="ECO:0000313" key="5">
    <source>
        <dbReference type="EMBL" id="NWO23926.1"/>
    </source>
</evidence>
<reference evidence="5 6" key="1">
    <citation type="submission" date="2020-06" db="EMBL/GenBank/DDBJ databases">
        <title>Mogibacterium timidum strain W9173 genomic sequence.</title>
        <authorList>
            <person name="Wade W.G."/>
            <person name="Johnston C.D."/>
            <person name="Chen T."/>
            <person name="Dewhirst F.E."/>
        </authorList>
    </citation>
    <scope>NUCLEOTIDE SEQUENCE [LARGE SCALE GENOMIC DNA]</scope>
    <source>
        <strain evidence="5 6">W9173</strain>
    </source>
</reference>
<dbReference type="EC" id="2.7.1.24" evidence="3 4"/>
<keyword evidence="3" id="KW-0173">Coenzyme A biosynthesis</keyword>
<dbReference type="UniPathway" id="UPA00241">
    <property type="reaction ID" value="UER00356"/>
</dbReference>
<comment type="pathway">
    <text evidence="3">Cofactor biosynthesis; coenzyme A biosynthesis; CoA from (R)-pantothenate: step 5/5.</text>
</comment>
<comment type="catalytic activity">
    <reaction evidence="3">
        <text>3'-dephospho-CoA + ATP = ADP + CoA + H(+)</text>
        <dbReference type="Rhea" id="RHEA:18245"/>
        <dbReference type="ChEBI" id="CHEBI:15378"/>
        <dbReference type="ChEBI" id="CHEBI:30616"/>
        <dbReference type="ChEBI" id="CHEBI:57287"/>
        <dbReference type="ChEBI" id="CHEBI:57328"/>
        <dbReference type="ChEBI" id="CHEBI:456216"/>
        <dbReference type="EC" id="2.7.1.24"/>
    </reaction>
</comment>
<dbReference type="PROSITE" id="PS51219">
    <property type="entry name" value="DPCK"/>
    <property type="match status" value="1"/>
</dbReference>
<dbReference type="SUPFAM" id="SSF52540">
    <property type="entry name" value="P-loop containing nucleoside triphosphate hydrolases"/>
    <property type="match status" value="1"/>
</dbReference>
<comment type="subcellular location">
    <subcellularLocation>
        <location evidence="3">Cytoplasm</location>
    </subcellularLocation>
</comment>
<dbReference type="HAMAP" id="MF_00376">
    <property type="entry name" value="Dephospho_CoA_kinase"/>
    <property type="match status" value="1"/>
</dbReference>
<gene>
    <name evidence="3" type="primary">coaE</name>
    <name evidence="5" type="ORF">HW270_07665</name>
</gene>
<keyword evidence="6" id="KW-1185">Reference proteome</keyword>
<dbReference type="AlphaFoldDB" id="A0A7Y8VSN7"/>
<dbReference type="Proteomes" id="UP000526307">
    <property type="component" value="Unassembled WGS sequence"/>
</dbReference>
<dbReference type="PANTHER" id="PTHR10695">
    <property type="entry name" value="DEPHOSPHO-COA KINASE-RELATED"/>
    <property type="match status" value="1"/>
</dbReference>
<keyword evidence="3 5" id="KW-0418">Kinase</keyword>
<dbReference type="NCBIfam" id="TIGR00152">
    <property type="entry name" value="dephospho-CoA kinase"/>
    <property type="match status" value="1"/>
</dbReference>
<evidence type="ECO:0000256" key="2">
    <source>
        <dbReference type="ARBA" id="ARBA00022840"/>
    </source>
</evidence>
<dbReference type="RefSeq" id="WP_178978778.1">
    <property type="nucleotide sequence ID" value="NZ_CAJPUB010000007.1"/>
</dbReference>
<evidence type="ECO:0000256" key="1">
    <source>
        <dbReference type="ARBA" id="ARBA00022741"/>
    </source>
</evidence>
<protein>
    <recommendedName>
        <fullName evidence="3 4">Dephospho-CoA kinase</fullName>
        <ecNumber evidence="3 4">2.7.1.24</ecNumber>
    </recommendedName>
    <alternativeName>
        <fullName evidence="3">Dephosphocoenzyme A kinase</fullName>
    </alternativeName>
</protein>
<dbReference type="CDD" id="cd02022">
    <property type="entry name" value="DPCK"/>
    <property type="match status" value="1"/>
</dbReference>
<evidence type="ECO:0000256" key="3">
    <source>
        <dbReference type="HAMAP-Rule" id="MF_00376"/>
    </source>
</evidence>
<comment type="function">
    <text evidence="3">Catalyzes the phosphorylation of the 3'-hydroxyl group of dephosphocoenzyme A to form coenzyme A.</text>
</comment>
<dbReference type="GO" id="GO:0005737">
    <property type="term" value="C:cytoplasm"/>
    <property type="evidence" value="ECO:0007669"/>
    <property type="project" value="UniProtKB-SubCell"/>
</dbReference>
<evidence type="ECO:0000313" key="6">
    <source>
        <dbReference type="Proteomes" id="UP000526307"/>
    </source>
</evidence>
<comment type="caution">
    <text evidence="5">The sequence shown here is derived from an EMBL/GenBank/DDBJ whole genome shotgun (WGS) entry which is preliminary data.</text>
</comment>
<feature type="binding site" evidence="3">
    <location>
        <begin position="11"/>
        <end position="16"/>
    </location>
    <ligand>
        <name>ATP</name>
        <dbReference type="ChEBI" id="CHEBI:30616"/>
    </ligand>
</feature>
<dbReference type="GO" id="GO:0015937">
    <property type="term" value="P:coenzyme A biosynthetic process"/>
    <property type="evidence" value="ECO:0007669"/>
    <property type="project" value="UniProtKB-UniRule"/>
</dbReference>
<name>A0A7Y8VSN7_9FIRM</name>
<proteinExistence type="inferred from homology"/>
<dbReference type="Gene3D" id="3.40.50.300">
    <property type="entry name" value="P-loop containing nucleotide triphosphate hydrolases"/>
    <property type="match status" value="1"/>
</dbReference>
<evidence type="ECO:0000256" key="4">
    <source>
        <dbReference type="NCBIfam" id="TIGR00152"/>
    </source>
</evidence>
<dbReference type="InterPro" id="IPR001977">
    <property type="entry name" value="Depp_CoAkinase"/>
</dbReference>
<dbReference type="PANTHER" id="PTHR10695:SF46">
    <property type="entry name" value="BIFUNCTIONAL COENZYME A SYNTHASE-RELATED"/>
    <property type="match status" value="1"/>
</dbReference>
<organism evidence="5 6">
    <name type="scientific">Mogibacterium timidum</name>
    <dbReference type="NCBI Taxonomy" id="35519"/>
    <lineage>
        <taxon>Bacteria</taxon>
        <taxon>Bacillati</taxon>
        <taxon>Bacillota</taxon>
        <taxon>Clostridia</taxon>
        <taxon>Peptostreptococcales</taxon>
        <taxon>Anaerovoracaceae</taxon>
        <taxon>Mogibacterium</taxon>
    </lineage>
</organism>
<dbReference type="EMBL" id="JABXYR010000002">
    <property type="protein sequence ID" value="NWO23926.1"/>
    <property type="molecule type" value="Genomic_DNA"/>
</dbReference>
<accession>A0A7Y8VSN7</accession>
<keyword evidence="3" id="KW-0963">Cytoplasm</keyword>
<dbReference type="Pfam" id="PF01121">
    <property type="entry name" value="CoaE"/>
    <property type="match status" value="1"/>
</dbReference>
<dbReference type="InterPro" id="IPR027417">
    <property type="entry name" value="P-loop_NTPase"/>
</dbReference>
<comment type="similarity">
    <text evidence="3">Belongs to the CoaE family.</text>
</comment>